<dbReference type="EMBL" id="JASNQZ010000011">
    <property type="protein sequence ID" value="KAL0950575.1"/>
    <property type="molecule type" value="Genomic_DNA"/>
</dbReference>
<evidence type="ECO:0000256" key="5">
    <source>
        <dbReference type="SAM" id="MobiDB-lite"/>
    </source>
</evidence>
<dbReference type="SMART" id="SM00249">
    <property type="entry name" value="PHD"/>
    <property type="match status" value="1"/>
</dbReference>
<feature type="compositionally biased region" description="Polar residues" evidence="5">
    <location>
        <begin position="794"/>
        <end position="814"/>
    </location>
</feature>
<keyword evidence="2 4" id="KW-0863">Zinc-finger</keyword>
<feature type="compositionally biased region" description="Low complexity" evidence="5">
    <location>
        <begin position="64"/>
        <end position="74"/>
    </location>
</feature>
<feature type="compositionally biased region" description="Basic and acidic residues" evidence="5">
    <location>
        <begin position="959"/>
        <end position="968"/>
    </location>
</feature>
<feature type="compositionally biased region" description="Polar residues" evidence="5">
    <location>
        <begin position="1"/>
        <end position="20"/>
    </location>
</feature>
<name>A0ABR3J612_9AGAR</name>
<feature type="region of interest" description="Disordered" evidence="5">
    <location>
        <begin position="730"/>
        <end position="814"/>
    </location>
</feature>
<feature type="compositionally biased region" description="Basic residues" evidence="5">
    <location>
        <begin position="475"/>
        <end position="487"/>
    </location>
</feature>
<feature type="region of interest" description="Disordered" evidence="5">
    <location>
        <begin position="546"/>
        <end position="610"/>
    </location>
</feature>
<feature type="region of interest" description="Disordered" evidence="5">
    <location>
        <begin position="134"/>
        <end position="352"/>
    </location>
</feature>
<dbReference type="PROSITE" id="PS01359">
    <property type="entry name" value="ZF_PHD_1"/>
    <property type="match status" value="1"/>
</dbReference>
<feature type="compositionally biased region" description="Low complexity" evidence="5">
    <location>
        <begin position="230"/>
        <end position="243"/>
    </location>
</feature>
<evidence type="ECO:0000256" key="2">
    <source>
        <dbReference type="ARBA" id="ARBA00022771"/>
    </source>
</evidence>
<evidence type="ECO:0000313" key="8">
    <source>
        <dbReference type="Proteomes" id="UP001556367"/>
    </source>
</evidence>
<feature type="compositionally biased region" description="Polar residues" evidence="5">
    <location>
        <begin position="79"/>
        <end position="89"/>
    </location>
</feature>
<organism evidence="7 8">
    <name type="scientific">Hohenbuehelia grisea</name>
    <dbReference type="NCBI Taxonomy" id="104357"/>
    <lineage>
        <taxon>Eukaryota</taxon>
        <taxon>Fungi</taxon>
        <taxon>Dikarya</taxon>
        <taxon>Basidiomycota</taxon>
        <taxon>Agaricomycotina</taxon>
        <taxon>Agaricomycetes</taxon>
        <taxon>Agaricomycetidae</taxon>
        <taxon>Agaricales</taxon>
        <taxon>Pleurotineae</taxon>
        <taxon>Pleurotaceae</taxon>
        <taxon>Hohenbuehelia</taxon>
    </lineage>
</organism>
<feature type="compositionally biased region" description="Acidic residues" evidence="5">
    <location>
        <begin position="552"/>
        <end position="562"/>
    </location>
</feature>
<feature type="region of interest" description="Disordered" evidence="5">
    <location>
        <begin position="463"/>
        <end position="529"/>
    </location>
</feature>
<feature type="compositionally biased region" description="Basic and acidic residues" evidence="5">
    <location>
        <begin position="911"/>
        <end position="923"/>
    </location>
</feature>
<sequence>MSTSQGQYPGESESSTTQSSARRDFNQGVQQSVSGTGWMVLKRSAEERPFKPAPMAMSVEAAPRPLLPPFSSRPYSHLPTPQSPTNLRQYNGGIYNSPDSPITHGPNSFAAPAHRPPLPSESLTRVDLQLPPLGMQHSFMTPESSPMTSRVPIAKSDSVANRTDPPARLNFPMSQTPTTASASSPHSHMTSSRSATPTNHIPLSAPDAHSRTGLSSPFMAKLNVGDRLGSSRTPQRTPRQTPATSPPMSPRSRPMHAEDVFSGPSQTKTSFQISTVSTPSVSPRPLGTPPPLAGGEIDRIRQDILHDRLAQYHEAESRRPDYLKRQKRTLSDTDPIAHPEEERPVGVGVGIMESPHKGRRLKLFQETSDESFEESLMAGGYGRYRTADWVRQPQPLLTPIQAGPSTIAQALEQEVVAPSVPTEKDLLKQRRLSAFRSEPAPKAKLRAVEIEGKGRVLLEVDAEELRPPVPEATSPKKRGAANRRKKKGETDVPVLDRRGGSFSGSRDAELVEQPNWPDEEFPWRLRTEERVEMKRAEEEERMKWIEKFLDRDSDDEGQDDDAPLPPSHEELLSPPWGMDSIDARPPARGRGKYVPLHVDRPEENGTSSRSIQRKTAFFPTDPADARAALLAKKSVRTLSYRQQKRAKGSSKARRGKEEVCICRGYDDGRELVQCDGCQTWYHLQCIGIKSIAELGREEDPWYCNSCMMERASEASDDLNMVDLLSMEPTFVQNEEEPRMNRSYDTPFFTAPGIEDSPVPSWSRIPKTPTRGSRANGGSMDLSSSGSSWIDSSRPGPSTPYQSSQAPHVYANTTPGGPFDMSYSYEDSFDPTSTPSRGMKIAASFATPKTTLWPTRPQNMFHTPSRATGGVRDVTALARAYEGTGPAEPTQVASGGSYSPYPYPRIPTCDDSPIRRDAPPDRMRGQGARRILESPLTNALTAPSSVRQPNMDGSPIMRAKGKERSHDHGAPLQRLTSLS</sequence>
<evidence type="ECO:0000256" key="4">
    <source>
        <dbReference type="PROSITE-ProRule" id="PRU00146"/>
    </source>
</evidence>
<evidence type="ECO:0000256" key="3">
    <source>
        <dbReference type="ARBA" id="ARBA00022833"/>
    </source>
</evidence>
<keyword evidence="8" id="KW-1185">Reference proteome</keyword>
<dbReference type="InterPro" id="IPR013083">
    <property type="entry name" value="Znf_RING/FYVE/PHD"/>
</dbReference>
<comment type="caution">
    <text evidence="7">The sequence shown here is derived from an EMBL/GenBank/DDBJ whole genome shotgun (WGS) entry which is preliminary data.</text>
</comment>
<feature type="compositionally biased region" description="Polar residues" evidence="5">
    <location>
        <begin position="263"/>
        <end position="273"/>
    </location>
</feature>
<dbReference type="InterPro" id="IPR019786">
    <property type="entry name" value="Zinc_finger_PHD-type_CS"/>
</dbReference>
<dbReference type="InterPro" id="IPR019787">
    <property type="entry name" value="Znf_PHD-finger"/>
</dbReference>
<dbReference type="PROSITE" id="PS50016">
    <property type="entry name" value="ZF_PHD_2"/>
    <property type="match status" value="1"/>
</dbReference>
<proteinExistence type="predicted"/>
<dbReference type="Pfam" id="PF00628">
    <property type="entry name" value="PHD"/>
    <property type="match status" value="1"/>
</dbReference>
<feature type="region of interest" description="Disordered" evidence="5">
    <location>
        <begin position="1"/>
        <end position="37"/>
    </location>
</feature>
<evidence type="ECO:0000313" key="7">
    <source>
        <dbReference type="EMBL" id="KAL0950575.1"/>
    </source>
</evidence>
<feature type="compositionally biased region" description="Polar residues" evidence="5">
    <location>
        <begin position="934"/>
        <end position="947"/>
    </location>
</feature>
<feature type="region of interest" description="Disordered" evidence="5">
    <location>
        <begin position="64"/>
        <end position="122"/>
    </location>
</feature>
<keyword evidence="3" id="KW-0862">Zinc</keyword>
<feature type="domain" description="PHD-type" evidence="6">
    <location>
        <begin position="657"/>
        <end position="709"/>
    </location>
</feature>
<feature type="region of interest" description="Disordered" evidence="5">
    <location>
        <begin position="879"/>
        <end position="978"/>
    </location>
</feature>
<protein>
    <recommendedName>
        <fullName evidence="6">PHD-type domain-containing protein</fullName>
    </recommendedName>
</protein>
<dbReference type="InterPro" id="IPR001965">
    <property type="entry name" value="Znf_PHD"/>
</dbReference>
<dbReference type="InterPro" id="IPR011011">
    <property type="entry name" value="Znf_FYVE_PHD"/>
</dbReference>
<evidence type="ECO:0000259" key="6">
    <source>
        <dbReference type="PROSITE" id="PS50016"/>
    </source>
</evidence>
<gene>
    <name evidence="7" type="ORF">HGRIS_007374</name>
</gene>
<feature type="compositionally biased region" description="Basic and acidic residues" evidence="5">
    <location>
        <begin position="488"/>
        <end position="499"/>
    </location>
</feature>
<feature type="compositionally biased region" description="Polar residues" evidence="5">
    <location>
        <begin position="138"/>
        <end position="148"/>
    </location>
</feature>
<dbReference type="SUPFAM" id="SSF57903">
    <property type="entry name" value="FYVE/PHD zinc finger"/>
    <property type="match status" value="1"/>
</dbReference>
<feature type="compositionally biased region" description="Basic and acidic residues" evidence="5">
    <location>
        <begin position="296"/>
        <end position="344"/>
    </location>
</feature>
<feature type="compositionally biased region" description="Low complexity" evidence="5">
    <location>
        <begin position="776"/>
        <end position="792"/>
    </location>
</feature>
<keyword evidence="1" id="KW-0479">Metal-binding</keyword>
<dbReference type="Gene3D" id="3.30.40.10">
    <property type="entry name" value="Zinc/RING finger domain, C3HC4 (zinc finger)"/>
    <property type="match status" value="1"/>
</dbReference>
<reference evidence="8" key="1">
    <citation type="submission" date="2024-06" db="EMBL/GenBank/DDBJ databases">
        <title>Multi-omics analyses provide insights into the biosynthesis of the anticancer antibiotic pleurotin in Hohenbuehelia grisea.</title>
        <authorList>
            <person name="Weaver J.A."/>
            <person name="Alberti F."/>
        </authorList>
    </citation>
    <scope>NUCLEOTIDE SEQUENCE [LARGE SCALE GENOMIC DNA]</scope>
    <source>
        <strain evidence="8">T-177</strain>
    </source>
</reference>
<evidence type="ECO:0000256" key="1">
    <source>
        <dbReference type="ARBA" id="ARBA00022723"/>
    </source>
</evidence>
<dbReference type="Proteomes" id="UP001556367">
    <property type="component" value="Unassembled WGS sequence"/>
</dbReference>
<accession>A0ABR3J612</accession>
<dbReference type="CDD" id="cd15522">
    <property type="entry name" value="PHD_TAF3"/>
    <property type="match status" value="1"/>
</dbReference>
<feature type="compositionally biased region" description="Low complexity" evidence="5">
    <location>
        <begin position="172"/>
        <end position="195"/>
    </location>
</feature>
<feature type="compositionally biased region" description="Low complexity" evidence="5">
    <location>
        <begin position="274"/>
        <end position="283"/>
    </location>
</feature>